<protein>
    <submittedName>
        <fullName evidence="2">Uncharacterized protein</fullName>
    </submittedName>
</protein>
<feature type="transmembrane region" description="Helical" evidence="1">
    <location>
        <begin position="13"/>
        <end position="30"/>
    </location>
</feature>
<dbReference type="EMBL" id="SNRY01000185">
    <property type="protein sequence ID" value="KAA6345110.1"/>
    <property type="molecule type" value="Genomic_DNA"/>
</dbReference>
<keyword evidence="1" id="KW-0812">Transmembrane</keyword>
<dbReference type="AlphaFoldDB" id="A0A5J4SIM5"/>
<name>A0A5J4SIM5_9ZZZZ</name>
<keyword evidence="1" id="KW-0472">Membrane</keyword>
<organism evidence="2">
    <name type="scientific">termite gut metagenome</name>
    <dbReference type="NCBI Taxonomy" id="433724"/>
    <lineage>
        <taxon>unclassified sequences</taxon>
        <taxon>metagenomes</taxon>
        <taxon>organismal metagenomes</taxon>
    </lineage>
</organism>
<accession>A0A5J4SIM5</accession>
<gene>
    <name evidence="2" type="ORF">EZS27_007302</name>
</gene>
<proteinExistence type="predicted"/>
<reference evidence="2" key="1">
    <citation type="submission" date="2019-03" db="EMBL/GenBank/DDBJ databases">
        <title>Single cell metagenomics reveals metabolic interactions within the superorganism composed of flagellate Streblomastix strix and complex community of Bacteroidetes bacteria on its surface.</title>
        <authorList>
            <person name="Treitli S.C."/>
            <person name="Kolisko M."/>
            <person name="Husnik F."/>
            <person name="Keeling P."/>
            <person name="Hampl V."/>
        </authorList>
    </citation>
    <scope>NUCLEOTIDE SEQUENCE</scope>
    <source>
        <strain evidence="2">STM</strain>
    </source>
</reference>
<comment type="caution">
    <text evidence="2">The sequence shown here is derived from an EMBL/GenBank/DDBJ whole genome shotgun (WGS) entry which is preliminary data.</text>
</comment>
<evidence type="ECO:0000256" key="1">
    <source>
        <dbReference type="SAM" id="Phobius"/>
    </source>
</evidence>
<keyword evidence="1" id="KW-1133">Transmembrane helix</keyword>
<evidence type="ECO:0000313" key="2">
    <source>
        <dbReference type="EMBL" id="KAA6345110.1"/>
    </source>
</evidence>
<sequence>MISALLYYFRQKTILLITLLANICEVIYIFKDNNKKASQFVEKNKYKLSFSKNRI</sequence>